<feature type="compositionally biased region" description="Acidic residues" evidence="1">
    <location>
        <begin position="38"/>
        <end position="47"/>
    </location>
</feature>
<feature type="compositionally biased region" description="Polar residues" evidence="1">
    <location>
        <begin position="1"/>
        <end position="12"/>
    </location>
</feature>
<proteinExistence type="predicted"/>
<evidence type="ECO:0000256" key="1">
    <source>
        <dbReference type="SAM" id="MobiDB-lite"/>
    </source>
</evidence>
<name>A0AAD5V4N9_9APHY</name>
<sequence>MQTPPLATSTPVATRHAAPPLPTPRRIRSAVELLDSIIESEESDQDGSESALSYEEVDPTPNEVKHKRKRNLQDEDGSPTPSPTTERYADIPMWDDNDPHSLDRAMAFINAGRVHTERSDPAPIAKASDQDAPGPATNRLNIPPSWLHPTSPSPPRQRSHTIHVDTPISRPNRIPPNTDTRGKTPMRPPLQTKPVNTMPTHNASSEMNSTPRSQSRSPSIVLESPGTVEVRSFLAHNWQTTRKPLFRGTLPAGFTPRPSEGFPIVHWDGPLSHFDGLPPLQIEAWGRIVGVLCQPYAHGPANAMTYALNRSKMIPLAEEVLDRKNLKMAVPIILSESNDPSVGPRSYFLQVSPEEEAALVDLGTIAKDGFAFNIIRFSFTMPTYALSLAHLYGTLEDITELIMKVLSEDSFQAIILDLARDNPNIEQGEPDIDLIYDVLNSIKVTQTDWLTQGGIMEKATHIYIRSPAGDLESLNFWKAKLRSLDFSDPFIGTALS</sequence>
<keyword evidence="3" id="KW-1185">Reference proteome</keyword>
<dbReference type="AlphaFoldDB" id="A0AAD5V4N9"/>
<organism evidence="2 3">
    <name type="scientific">Meripilus lineatus</name>
    <dbReference type="NCBI Taxonomy" id="2056292"/>
    <lineage>
        <taxon>Eukaryota</taxon>
        <taxon>Fungi</taxon>
        <taxon>Dikarya</taxon>
        <taxon>Basidiomycota</taxon>
        <taxon>Agaricomycotina</taxon>
        <taxon>Agaricomycetes</taxon>
        <taxon>Polyporales</taxon>
        <taxon>Meripilaceae</taxon>
        <taxon>Meripilus</taxon>
    </lineage>
</organism>
<gene>
    <name evidence="2" type="ORF">NLI96_g5678</name>
</gene>
<protein>
    <submittedName>
        <fullName evidence="2">Uncharacterized protein</fullName>
    </submittedName>
</protein>
<feature type="region of interest" description="Disordered" evidence="1">
    <location>
        <begin position="115"/>
        <end position="219"/>
    </location>
</feature>
<dbReference type="Proteomes" id="UP001212997">
    <property type="component" value="Unassembled WGS sequence"/>
</dbReference>
<evidence type="ECO:0000313" key="3">
    <source>
        <dbReference type="Proteomes" id="UP001212997"/>
    </source>
</evidence>
<comment type="caution">
    <text evidence="2">The sequence shown here is derived from an EMBL/GenBank/DDBJ whole genome shotgun (WGS) entry which is preliminary data.</text>
</comment>
<feature type="compositionally biased region" description="Polar residues" evidence="1">
    <location>
        <begin position="193"/>
        <end position="218"/>
    </location>
</feature>
<feature type="region of interest" description="Disordered" evidence="1">
    <location>
        <begin position="1"/>
        <end position="101"/>
    </location>
</feature>
<dbReference type="EMBL" id="JANAWD010000191">
    <property type="protein sequence ID" value="KAJ3484385.1"/>
    <property type="molecule type" value="Genomic_DNA"/>
</dbReference>
<evidence type="ECO:0000313" key="2">
    <source>
        <dbReference type="EMBL" id="KAJ3484385.1"/>
    </source>
</evidence>
<reference evidence="2" key="1">
    <citation type="submission" date="2022-07" db="EMBL/GenBank/DDBJ databases">
        <title>Genome Sequence of Physisporinus lineatus.</title>
        <authorList>
            <person name="Buettner E."/>
        </authorList>
    </citation>
    <scope>NUCLEOTIDE SEQUENCE</scope>
    <source>
        <strain evidence="2">VT162</strain>
    </source>
</reference>
<accession>A0AAD5V4N9</accession>